<evidence type="ECO:0000256" key="3">
    <source>
        <dbReference type="ARBA" id="ARBA00022679"/>
    </source>
</evidence>
<accession>R7YJD4</accession>
<dbReference type="GO" id="GO:0061630">
    <property type="term" value="F:ubiquitin protein ligase activity"/>
    <property type="evidence" value="ECO:0007669"/>
    <property type="project" value="UniProtKB-EC"/>
</dbReference>
<proteinExistence type="predicted"/>
<keyword evidence="3" id="KW-0808">Transferase</keyword>
<dbReference type="STRING" id="1168221.R7YJD4"/>
<dbReference type="GO" id="GO:0008270">
    <property type="term" value="F:zinc ion binding"/>
    <property type="evidence" value="ECO:0007669"/>
    <property type="project" value="UniProtKB-KW"/>
</dbReference>
<protein>
    <recommendedName>
        <fullName evidence="2">RBR-type E3 ubiquitin transferase</fullName>
        <ecNumber evidence="2">2.3.2.31</ecNumber>
    </recommendedName>
</protein>
<keyword evidence="8" id="KW-0862">Zinc</keyword>
<keyword evidence="6" id="KW-0863">Zinc-finger</keyword>
<dbReference type="GeneID" id="19898448"/>
<dbReference type="InterPro" id="IPR031127">
    <property type="entry name" value="E3_UB_ligase_RBR"/>
</dbReference>
<organism evidence="10 11">
    <name type="scientific">Coniosporium apollinis (strain CBS 100218)</name>
    <name type="common">Rock-inhabiting black yeast</name>
    <dbReference type="NCBI Taxonomy" id="1168221"/>
    <lineage>
        <taxon>Eukaryota</taxon>
        <taxon>Fungi</taxon>
        <taxon>Dikarya</taxon>
        <taxon>Ascomycota</taxon>
        <taxon>Pezizomycotina</taxon>
        <taxon>Dothideomycetes</taxon>
        <taxon>Dothideomycetes incertae sedis</taxon>
        <taxon>Coniosporium</taxon>
    </lineage>
</organism>
<evidence type="ECO:0000256" key="4">
    <source>
        <dbReference type="ARBA" id="ARBA00022723"/>
    </source>
</evidence>
<dbReference type="RefSeq" id="XP_007777236.1">
    <property type="nucleotide sequence ID" value="XM_007779046.1"/>
</dbReference>
<dbReference type="EC" id="2.3.2.31" evidence="2"/>
<name>R7YJD4_CONA1</name>
<comment type="catalytic activity">
    <reaction evidence="1">
        <text>[E2 ubiquitin-conjugating enzyme]-S-ubiquitinyl-L-cysteine + [acceptor protein]-L-lysine = [E2 ubiquitin-conjugating enzyme]-L-cysteine + [acceptor protein]-N(6)-ubiquitinyl-L-lysine.</text>
        <dbReference type="EC" id="2.3.2.31"/>
    </reaction>
</comment>
<evidence type="ECO:0000313" key="11">
    <source>
        <dbReference type="Proteomes" id="UP000016924"/>
    </source>
</evidence>
<dbReference type="PANTHER" id="PTHR11685">
    <property type="entry name" value="RBR FAMILY RING FINGER AND IBR DOMAIN-CONTAINING"/>
    <property type="match status" value="1"/>
</dbReference>
<dbReference type="OrthoDB" id="9977870at2759"/>
<evidence type="ECO:0000256" key="6">
    <source>
        <dbReference type="ARBA" id="ARBA00022771"/>
    </source>
</evidence>
<evidence type="ECO:0000256" key="5">
    <source>
        <dbReference type="ARBA" id="ARBA00022737"/>
    </source>
</evidence>
<dbReference type="SMART" id="SM00647">
    <property type="entry name" value="IBR"/>
    <property type="match status" value="1"/>
</dbReference>
<evidence type="ECO:0000313" key="10">
    <source>
        <dbReference type="EMBL" id="EON61919.1"/>
    </source>
</evidence>
<dbReference type="InterPro" id="IPR002867">
    <property type="entry name" value="IBR_dom"/>
</dbReference>
<reference evidence="11" key="1">
    <citation type="submission" date="2012-06" db="EMBL/GenBank/DDBJ databases">
        <title>The genome sequence of Coniosporium apollinis CBS 100218.</title>
        <authorList>
            <consortium name="The Broad Institute Genome Sequencing Platform"/>
            <person name="Cuomo C."/>
            <person name="Gorbushina A."/>
            <person name="Noack S."/>
            <person name="Walker B."/>
            <person name="Young S.K."/>
            <person name="Zeng Q."/>
            <person name="Gargeya S."/>
            <person name="Fitzgerald M."/>
            <person name="Haas B."/>
            <person name="Abouelleil A."/>
            <person name="Alvarado L."/>
            <person name="Arachchi H.M."/>
            <person name="Berlin A.M."/>
            <person name="Chapman S.B."/>
            <person name="Goldberg J."/>
            <person name="Griggs A."/>
            <person name="Gujja S."/>
            <person name="Hansen M."/>
            <person name="Howarth C."/>
            <person name="Imamovic A."/>
            <person name="Larimer J."/>
            <person name="McCowan C."/>
            <person name="Montmayeur A."/>
            <person name="Murphy C."/>
            <person name="Neiman D."/>
            <person name="Pearson M."/>
            <person name="Priest M."/>
            <person name="Roberts A."/>
            <person name="Saif S."/>
            <person name="Shea T."/>
            <person name="Sisk P."/>
            <person name="Sykes S."/>
            <person name="Wortman J."/>
            <person name="Nusbaum C."/>
            <person name="Birren B."/>
        </authorList>
    </citation>
    <scope>NUCLEOTIDE SEQUENCE [LARGE SCALE GENOMIC DNA]</scope>
    <source>
        <strain evidence="11">CBS 100218</strain>
    </source>
</reference>
<evidence type="ECO:0000256" key="8">
    <source>
        <dbReference type="ARBA" id="ARBA00022833"/>
    </source>
</evidence>
<keyword evidence="5" id="KW-0677">Repeat</keyword>
<dbReference type="PROSITE" id="PS51873">
    <property type="entry name" value="TRIAD"/>
    <property type="match status" value="1"/>
</dbReference>
<dbReference type="InterPro" id="IPR044066">
    <property type="entry name" value="TRIAD_supradom"/>
</dbReference>
<feature type="domain" description="RING-type" evidence="9">
    <location>
        <begin position="271"/>
        <end position="456"/>
    </location>
</feature>
<dbReference type="AlphaFoldDB" id="R7YJD4"/>
<dbReference type="EMBL" id="JH767557">
    <property type="protein sequence ID" value="EON61919.1"/>
    <property type="molecule type" value="Genomic_DNA"/>
</dbReference>
<gene>
    <name evidence="10" type="ORF">W97_01137</name>
</gene>
<evidence type="ECO:0000259" key="9">
    <source>
        <dbReference type="PROSITE" id="PS51873"/>
    </source>
</evidence>
<dbReference type="OMA" id="PENHAYC"/>
<dbReference type="eggNOG" id="KOG1812">
    <property type="taxonomic scope" value="Eukaryota"/>
</dbReference>
<keyword evidence="4" id="KW-0479">Metal-binding</keyword>
<dbReference type="Proteomes" id="UP000016924">
    <property type="component" value="Unassembled WGS sequence"/>
</dbReference>
<evidence type="ECO:0000256" key="7">
    <source>
        <dbReference type="ARBA" id="ARBA00022786"/>
    </source>
</evidence>
<dbReference type="CDD" id="cd20335">
    <property type="entry name" value="BRcat_RBR"/>
    <property type="match status" value="1"/>
</dbReference>
<keyword evidence="11" id="KW-1185">Reference proteome</keyword>
<evidence type="ECO:0000256" key="1">
    <source>
        <dbReference type="ARBA" id="ARBA00001798"/>
    </source>
</evidence>
<evidence type="ECO:0000256" key="2">
    <source>
        <dbReference type="ARBA" id="ARBA00012251"/>
    </source>
</evidence>
<dbReference type="GO" id="GO:0016567">
    <property type="term" value="P:protein ubiquitination"/>
    <property type="evidence" value="ECO:0007669"/>
    <property type="project" value="InterPro"/>
</dbReference>
<dbReference type="Pfam" id="PF01485">
    <property type="entry name" value="IBR"/>
    <property type="match status" value="1"/>
</dbReference>
<dbReference type="HOGENOM" id="CLU_022048_7_0_1"/>
<keyword evidence="7" id="KW-0833">Ubl conjugation pathway</keyword>
<sequence>MAALALDVATAETILKLQLQDVDDALEEAYEELTEDESTAFKMMREDIGNALKETEDRRIATVLGRVGCIDREVLENAYEDEQQAVQDHDFACRLAGVQVDPEHRAASAHFLSETASVLSAMNACQLKDDEGPETAPFVARCAYSDDSAGDSQVENQEENQEEIEEAIEDLAAKEVEEMAERVDEDMAAGEVEEEVEEEKVEEKAKVEVRITFKVKAEDNTHRFEEMIRKRIRDEILEVVVEAGREGIKLGCEATIKFRIEEVITETEATVCYACAACTEVRPKVECLLLGCQPEPHAYCSECLINLFKTSICDTTLFPPRCCRETIPLDAAKPFLTHDSIKAFEEKSLELSTPNPIYCSQPGCSHFIPPNYVEDGAAVCSACATRTCTNCRKGAHDGICLEESNVQELLRIARDKRWQRCYNCHIMVELADGCHHMTYVQCMPIIGVAYVGTKPS</sequence>